<keyword evidence="2" id="KW-1185">Reference proteome</keyword>
<dbReference type="RefSeq" id="XP_003423884.1">
    <property type="nucleotide sequence ID" value="XM_003423836.5"/>
</dbReference>
<dbReference type="GeneID" id="100678772"/>
<name>A0A7M7GBT7_NASVI</name>
<dbReference type="AlphaFoldDB" id="A0A7M7GBT7"/>
<accession>A0A7M7GBT7</accession>
<dbReference type="PANTHER" id="PTHR10773:SF19">
    <property type="match status" value="1"/>
</dbReference>
<evidence type="ECO:0000313" key="1">
    <source>
        <dbReference type="EnsemblMetazoa" id="XP_003423884"/>
    </source>
</evidence>
<organism evidence="1 2">
    <name type="scientific">Nasonia vitripennis</name>
    <name type="common">Parasitic wasp</name>
    <dbReference type="NCBI Taxonomy" id="7425"/>
    <lineage>
        <taxon>Eukaryota</taxon>
        <taxon>Metazoa</taxon>
        <taxon>Ecdysozoa</taxon>
        <taxon>Arthropoda</taxon>
        <taxon>Hexapoda</taxon>
        <taxon>Insecta</taxon>
        <taxon>Pterygota</taxon>
        <taxon>Neoptera</taxon>
        <taxon>Endopterygota</taxon>
        <taxon>Hymenoptera</taxon>
        <taxon>Apocrita</taxon>
        <taxon>Proctotrupomorpha</taxon>
        <taxon>Chalcidoidea</taxon>
        <taxon>Pteromalidae</taxon>
        <taxon>Pteromalinae</taxon>
        <taxon>Nasonia</taxon>
    </lineage>
</organism>
<reference evidence="1" key="1">
    <citation type="submission" date="2021-01" db="UniProtKB">
        <authorList>
            <consortium name="EnsemblMetazoa"/>
        </authorList>
    </citation>
    <scope>IDENTIFICATION</scope>
</reference>
<evidence type="ECO:0000313" key="2">
    <source>
        <dbReference type="Proteomes" id="UP000002358"/>
    </source>
</evidence>
<dbReference type="Proteomes" id="UP000002358">
    <property type="component" value="Chromosome 1"/>
</dbReference>
<proteinExistence type="predicted"/>
<protein>
    <submittedName>
        <fullName evidence="1">Uncharacterized protein</fullName>
    </submittedName>
</protein>
<dbReference type="OrthoDB" id="8045193at2759"/>
<sequence length="260" mass="29364">MRMVDKLGALVQLLFEDDENLLGEAEAECENWFLSEGLTFNDVILETELPVIDLPTLDDYLPIDQSWSSDSLETAIADNDDANINKSSSDAPLAGRRKRRPKAGLTLKKKVHAAKQARNRGEAYNTFSGRLVPARTLRQPCTALCRLQCSARFSPQERKSLFQEFWSIADHKGQWEFIAKNLDILPKGTCTSDKGDESRRSASRRYYFWVGQDKRQVCKTYFLNTLAISNAWIGTVCKKLADHGCVNEDGRGRIGNRKKA</sequence>
<dbReference type="PANTHER" id="PTHR10773">
    <property type="entry name" value="DNA-DIRECTED RNA POLYMERASES I, II, AND III SUBUNIT RPABC2"/>
    <property type="match status" value="1"/>
</dbReference>
<dbReference type="EnsemblMetazoa" id="XM_003423836">
    <property type="protein sequence ID" value="XP_003423884"/>
    <property type="gene ID" value="LOC100678772"/>
</dbReference>
<dbReference type="KEGG" id="nvi:100678772"/>
<dbReference type="InParanoid" id="A0A7M7GBT7"/>